<keyword evidence="3" id="KW-1185">Reference proteome</keyword>
<dbReference type="InterPro" id="IPR016768">
    <property type="entry name" value="UCP019883"/>
</dbReference>
<organism evidence="2 3">
    <name type="scientific">Variovorax rhizosphaerae</name>
    <dbReference type="NCBI Taxonomy" id="1836200"/>
    <lineage>
        <taxon>Bacteria</taxon>
        <taxon>Pseudomonadati</taxon>
        <taxon>Pseudomonadota</taxon>
        <taxon>Betaproteobacteria</taxon>
        <taxon>Burkholderiales</taxon>
        <taxon>Comamonadaceae</taxon>
        <taxon>Variovorax</taxon>
    </lineage>
</organism>
<accession>A0ABU8WXL6</accession>
<evidence type="ECO:0000313" key="2">
    <source>
        <dbReference type="EMBL" id="MEJ8851659.1"/>
    </source>
</evidence>
<proteinExistence type="predicted"/>
<feature type="transmembrane region" description="Helical" evidence="1">
    <location>
        <begin position="72"/>
        <end position="96"/>
    </location>
</feature>
<protein>
    <submittedName>
        <fullName evidence="2">DUF2818 family protein</fullName>
    </submittedName>
</protein>
<feature type="transmembrane region" description="Helical" evidence="1">
    <location>
        <begin position="6"/>
        <end position="31"/>
    </location>
</feature>
<keyword evidence="1" id="KW-0472">Membrane</keyword>
<keyword evidence="1" id="KW-1133">Transmembrane helix</keyword>
<dbReference type="PIRSF" id="PIRSF019883">
    <property type="entry name" value="UCP019883"/>
    <property type="match status" value="1"/>
</dbReference>
<feature type="transmembrane region" description="Helical" evidence="1">
    <location>
        <begin position="43"/>
        <end position="60"/>
    </location>
</feature>
<gene>
    <name evidence="2" type="ORF">WKW82_33845</name>
</gene>
<evidence type="ECO:0000313" key="3">
    <source>
        <dbReference type="Proteomes" id="UP001385892"/>
    </source>
</evidence>
<dbReference type="Pfam" id="PF10993">
    <property type="entry name" value="DUF2818"/>
    <property type="match status" value="1"/>
</dbReference>
<dbReference type="Proteomes" id="UP001385892">
    <property type="component" value="Unassembled WGS sequence"/>
</dbReference>
<name>A0ABU8WXL6_9BURK</name>
<dbReference type="RefSeq" id="WP_340347375.1">
    <property type="nucleotide sequence ID" value="NZ_JBBKZT010000025.1"/>
</dbReference>
<comment type="caution">
    <text evidence="2">The sequence shown here is derived from an EMBL/GenBank/DDBJ whole genome shotgun (WGS) entry which is preliminary data.</text>
</comment>
<evidence type="ECO:0000256" key="1">
    <source>
        <dbReference type="SAM" id="Phobius"/>
    </source>
</evidence>
<keyword evidence="1" id="KW-0812">Transmembrane</keyword>
<dbReference type="EMBL" id="JBBKZT010000025">
    <property type="protein sequence ID" value="MEJ8851659.1"/>
    <property type="molecule type" value="Genomic_DNA"/>
</dbReference>
<reference evidence="2 3" key="1">
    <citation type="submission" date="2024-03" db="EMBL/GenBank/DDBJ databases">
        <title>Novel species of the genus Variovorax.</title>
        <authorList>
            <person name="Liu Q."/>
            <person name="Xin Y.-H."/>
        </authorList>
    </citation>
    <scope>NUCLEOTIDE SEQUENCE [LARGE SCALE GENOMIC DNA]</scope>
    <source>
        <strain evidence="2 3">KACC 18900</strain>
    </source>
</reference>
<sequence length="104" mass="11199">MSQAASVWVVLLVALVAANLPFVNGRLLAVVPLSGSKSLATRLAEVVVLYFVAIGVGLLFERRVGQIAPQGWEFYAVTGALFLVLAFPGFTWCYLLKHRKGGHA</sequence>